<protein>
    <submittedName>
        <fullName evidence="4">RNI-like protein</fullName>
    </submittedName>
</protein>
<dbReference type="InterPro" id="IPR036859">
    <property type="entry name" value="CAP-Gly_dom_sf"/>
</dbReference>
<evidence type="ECO:0000259" key="3">
    <source>
        <dbReference type="PROSITE" id="PS50245"/>
    </source>
</evidence>
<dbReference type="SUPFAM" id="SSF74924">
    <property type="entry name" value="Cap-Gly domain"/>
    <property type="match status" value="1"/>
</dbReference>
<dbReference type="InterPro" id="IPR050328">
    <property type="entry name" value="Dev_Immune_Receptor"/>
</dbReference>
<dbReference type="EMBL" id="ML991797">
    <property type="protein sequence ID" value="KAF2234635.1"/>
    <property type="molecule type" value="Genomic_DNA"/>
</dbReference>
<dbReference type="InterPro" id="IPR001611">
    <property type="entry name" value="Leu-rich_rpt"/>
</dbReference>
<gene>
    <name evidence="4" type="ORF">EV356DRAFT_446298</name>
</gene>
<organism evidence="4 5">
    <name type="scientific">Viridothelium virens</name>
    <name type="common">Speckled blister lichen</name>
    <name type="synonym">Trypethelium virens</name>
    <dbReference type="NCBI Taxonomy" id="1048519"/>
    <lineage>
        <taxon>Eukaryota</taxon>
        <taxon>Fungi</taxon>
        <taxon>Dikarya</taxon>
        <taxon>Ascomycota</taxon>
        <taxon>Pezizomycotina</taxon>
        <taxon>Dothideomycetes</taxon>
        <taxon>Dothideomycetes incertae sedis</taxon>
        <taxon>Trypetheliales</taxon>
        <taxon>Trypetheliaceae</taxon>
        <taxon>Viridothelium</taxon>
    </lineage>
</organism>
<evidence type="ECO:0000256" key="2">
    <source>
        <dbReference type="SAM" id="MobiDB-lite"/>
    </source>
</evidence>
<dbReference type="PANTHER" id="PTHR24373:SF370">
    <property type="entry name" value="FISH-LIPS, ISOFORM E"/>
    <property type="match status" value="1"/>
</dbReference>
<evidence type="ECO:0000256" key="1">
    <source>
        <dbReference type="ARBA" id="ARBA00022729"/>
    </source>
</evidence>
<dbReference type="Proteomes" id="UP000800092">
    <property type="component" value="Unassembled WGS sequence"/>
</dbReference>
<dbReference type="SMART" id="SM01052">
    <property type="entry name" value="CAP_GLY"/>
    <property type="match status" value="1"/>
</dbReference>
<accession>A0A6A6H9A8</accession>
<name>A0A6A6H9A8_VIRVR</name>
<dbReference type="GO" id="GO:0031012">
    <property type="term" value="C:extracellular matrix"/>
    <property type="evidence" value="ECO:0007669"/>
    <property type="project" value="TreeGrafter"/>
</dbReference>
<sequence>MEQNAHIGKRQSYGGNICTIRYVGEVKGTQGSWLGVEWDEPSRGKHPGEHGGVRYFDCRSKCPTAGSFVRPNRPPDSRRSFLEALNAKYASDGINALNPPNEVPGNGAGHQVLLRQGPVHISGKVAEEIGFDKVRRQLANLNELRIVILDGMNISQLSQEMRASNALGNEGSILVERITQTSPKISELDLSRNLFEDWAEISYICSQLNHLRSLRLDGNRFRDVLSGFSSYPHEDHLEKVVELSLSNTLFIWQEIAHLTSHFFGKLTALIASGNEISHVSEHRLPHTLRTLDLEDNDFTALSDIQPLADLPNIQRLSLRNNKFRRIVGSQSASADMSDAVSPRTFNVHFSENLSEIDFSYNEISDWSFVSDLHSVFPGMTSLRIAHNPLFEDSRTPDGKLMTADDGYAVTAARLPRLKSLNFSQVTAKYRLNAETYYLSLIAAEIATVPKGQEHAVTRRHRRYDELCKEYGDPIVSRPESTFDPNSLAARLIRLHFHVAEQAKAQLKEDSEADFVLEFPKSLQVYSVLGYVGKRLRVTPMKIKLIWETDEWDPIKKGGDSDSDDDNNDEDDEDDDDEATTKQDRNKRMMRRDVVVVAGTRAIGTWIESSEAIVRVELMDSIWHSSSEV</sequence>
<evidence type="ECO:0000313" key="5">
    <source>
        <dbReference type="Proteomes" id="UP000800092"/>
    </source>
</evidence>
<dbReference type="PROSITE" id="PS51450">
    <property type="entry name" value="LRR"/>
    <property type="match status" value="1"/>
</dbReference>
<dbReference type="AlphaFoldDB" id="A0A6A6H9A8"/>
<dbReference type="PANTHER" id="PTHR24373">
    <property type="entry name" value="SLIT RELATED LEUCINE-RICH REPEAT NEURONAL PROTEIN"/>
    <property type="match status" value="1"/>
</dbReference>
<feature type="domain" description="CAP-Gly" evidence="3">
    <location>
        <begin position="24"/>
        <end position="70"/>
    </location>
</feature>
<proteinExistence type="predicted"/>
<keyword evidence="1" id="KW-0732">Signal</keyword>
<dbReference type="Gene3D" id="3.80.10.10">
    <property type="entry name" value="Ribonuclease Inhibitor"/>
    <property type="match status" value="3"/>
</dbReference>
<dbReference type="PROSITE" id="PS50245">
    <property type="entry name" value="CAP_GLY_2"/>
    <property type="match status" value="1"/>
</dbReference>
<evidence type="ECO:0000313" key="4">
    <source>
        <dbReference type="EMBL" id="KAF2234635.1"/>
    </source>
</evidence>
<dbReference type="Pfam" id="PF13516">
    <property type="entry name" value="LRR_6"/>
    <property type="match status" value="1"/>
</dbReference>
<dbReference type="SUPFAM" id="SSF52058">
    <property type="entry name" value="L domain-like"/>
    <property type="match status" value="1"/>
</dbReference>
<keyword evidence="5" id="KW-1185">Reference proteome</keyword>
<feature type="compositionally biased region" description="Acidic residues" evidence="2">
    <location>
        <begin position="560"/>
        <end position="577"/>
    </location>
</feature>
<dbReference type="InterPro" id="IPR032675">
    <property type="entry name" value="LRR_dom_sf"/>
</dbReference>
<dbReference type="OrthoDB" id="5273213at2759"/>
<dbReference type="Pfam" id="PF01302">
    <property type="entry name" value="CAP_GLY"/>
    <property type="match status" value="1"/>
</dbReference>
<reference evidence="4" key="1">
    <citation type="journal article" date="2020" name="Stud. Mycol.">
        <title>101 Dothideomycetes genomes: a test case for predicting lifestyles and emergence of pathogens.</title>
        <authorList>
            <person name="Haridas S."/>
            <person name="Albert R."/>
            <person name="Binder M."/>
            <person name="Bloem J."/>
            <person name="Labutti K."/>
            <person name="Salamov A."/>
            <person name="Andreopoulos B."/>
            <person name="Baker S."/>
            <person name="Barry K."/>
            <person name="Bills G."/>
            <person name="Bluhm B."/>
            <person name="Cannon C."/>
            <person name="Castanera R."/>
            <person name="Culley D."/>
            <person name="Daum C."/>
            <person name="Ezra D."/>
            <person name="Gonzalez J."/>
            <person name="Henrissat B."/>
            <person name="Kuo A."/>
            <person name="Liang C."/>
            <person name="Lipzen A."/>
            <person name="Lutzoni F."/>
            <person name="Magnuson J."/>
            <person name="Mondo S."/>
            <person name="Nolan M."/>
            <person name="Ohm R."/>
            <person name="Pangilinan J."/>
            <person name="Park H.-J."/>
            <person name="Ramirez L."/>
            <person name="Alfaro M."/>
            <person name="Sun H."/>
            <person name="Tritt A."/>
            <person name="Yoshinaga Y."/>
            <person name="Zwiers L.-H."/>
            <person name="Turgeon B."/>
            <person name="Goodwin S."/>
            <person name="Spatafora J."/>
            <person name="Crous P."/>
            <person name="Grigoriev I."/>
        </authorList>
    </citation>
    <scope>NUCLEOTIDE SEQUENCE</scope>
    <source>
        <strain evidence="4">Tuck. ex Michener</strain>
    </source>
</reference>
<dbReference type="Gene3D" id="2.30.30.190">
    <property type="entry name" value="CAP Gly-rich-like domain"/>
    <property type="match status" value="1"/>
</dbReference>
<feature type="region of interest" description="Disordered" evidence="2">
    <location>
        <begin position="554"/>
        <end position="584"/>
    </location>
</feature>
<dbReference type="InterPro" id="IPR000938">
    <property type="entry name" value="CAP-Gly_domain"/>
</dbReference>